<accession>A0A7S8C342</accession>
<feature type="domain" description="BMC circularly permuted" evidence="1">
    <location>
        <begin position="122"/>
        <end position="221"/>
    </location>
</feature>
<keyword evidence="3" id="KW-1185">Reference proteome</keyword>
<feature type="domain" description="BMC circularly permuted" evidence="1">
    <location>
        <begin position="15"/>
        <end position="120"/>
    </location>
</feature>
<sequence>MGGRRGTSRSGGLSELRVYLKIESLRRQFAAYMGSPTRARGYVPLEGMHSLIVEIAPALAIHRVIDYALKHVPEAEPGMLYVERQFGILELHSMDMAELDAAGGAILQGIGAKATDQLRPHVMYTDIVEDVTDQHAVILNRNRDASMMLPGQCLLLVEMMPALFAAVAANEAENAAPGITLVDCQMIGASGRVFISGSRADCETARDRIREVLEAIEGREK</sequence>
<dbReference type="EMBL" id="CP058214">
    <property type="protein sequence ID" value="QPC42505.1"/>
    <property type="molecule type" value="Genomic_DNA"/>
</dbReference>
<dbReference type="InterPro" id="IPR037233">
    <property type="entry name" value="CcmK-like_sf"/>
</dbReference>
<reference evidence="2 3" key="1">
    <citation type="submission" date="2020-06" db="EMBL/GenBank/DDBJ databases">
        <title>Genome sequence of 2 isolates from Red Sea Mangroves.</title>
        <authorList>
            <person name="Sefrji F."/>
            <person name="Michoud G."/>
            <person name="Merlino G."/>
            <person name="Daffonchio D."/>
        </authorList>
    </citation>
    <scope>NUCLEOTIDE SEQUENCE [LARGE SCALE GENOMIC DNA]</scope>
    <source>
        <strain evidence="2 3">R1DC25</strain>
    </source>
</reference>
<dbReference type="Proteomes" id="UP000593594">
    <property type="component" value="Chromosome"/>
</dbReference>
<name>A0A7S8C342_9HYPH</name>
<dbReference type="KEGG" id="kmn:HW532_07170"/>
<evidence type="ECO:0000313" key="2">
    <source>
        <dbReference type="EMBL" id="QPC42505.1"/>
    </source>
</evidence>
<evidence type="ECO:0000259" key="1">
    <source>
        <dbReference type="PROSITE" id="PS51931"/>
    </source>
</evidence>
<dbReference type="AlphaFoldDB" id="A0A7S8C342"/>
<dbReference type="Gene3D" id="3.30.70.1710">
    <property type="match status" value="2"/>
</dbReference>
<evidence type="ECO:0000313" key="3">
    <source>
        <dbReference type="Proteomes" id="UP000593594"/>
    </source>
</evidence>
<organism evidence="2 3">
    <name type="scientific">Kaustia mangrovi</name>
    <dbReference type="NCBI Taxonomy" id="2593653"/>
    <lineage>
        <taxon>Bacteria</taxon>
        <taxon>Pseudomonadati</taxon>
        <taxon>Pseudomonadota</taxon>
        <taxon>Alphaproteobacteria</taxon>
        <taxon>Hyphomicrobiales</taxon>
        <taxon>Parvibaculaceae</taxon>
        <taxon>Kaustia</taxon>
    </lineage>
</organism>
<protein>
    <submittedName>
        <fullName evidence="2">Microcompartment protein</fullName>
    </submittedName>
</protein>
<proteinExistence type="predicted"/>
<dbReference type="InterPro" id="IPR044870">
    <property type="entry name" value="BMC_CP"/>
</dbReference>
<gene>
    <name evidence="2" type="ORF">HW532_07170</name>
</gene>
<dbReference type="GO" id="GO:0031469">
    <property type="term" value="C:bacterial microcompartment"/>
    <property type="evidence" value="ECO:0007669"/>
    <property type="project" value="UniProtKB-UniRule"/>
</dbReference>
<dbReference type="PROSITE" id="PS51931">
    <property type="entry name" value="BMC_CP"/>
    <property type="match status" value="2"/>
</dbReference>